<dbReference type="RefSeq" id="WP_246145040.1">
    <property type="nucleotide sequence ID" value="NZ_BJYM01000003.1"/>
</dbReference>
<dbReference type="Gene3D" id="1.25.40.10">
    <property type="entry name" value="Tetratricopeptide repeat domain"/>
    <property type="match status" value="1"/>
</dbReference>
<dbReference type="Proteomes" id="UP000321558">
    <property type="component" value="Unassembled WGS sequence"/>
</dbReference>
<dbReference type="Pfam" id="PF12688">
    <property type="entry name" value="TPR_5"/>
    <property type="match status" value="1"/>
</dbReference>
<comment type="caution">
    <text evidence="3">The sequence shown here is derived from an EMBL/GenBank/DDBJ whole genome shotgun (WGS) entry which is preliminary data.</text>
</comment>
<dbReference type="InterPro" id="IPR041656">
    <property type="entry name" value="TPR_5"/>
</dbReference>
<evidence type="ECO:0000313" key="3">
    <source>
        <dbReference type="EMBL" id="GEN86113.1"/>
    </source>
</evidence>
<dbReference type="EMBL" id="BJYM01000003">
    <property type="protein sequence ID" value="GEN86113.1"/>
    <property type="molecule type" value="Genomic_DNA"/>
</dbReference>
<feature type="domain" description="Tetratrico peptide repeat group 5" evidence="2">
    <location>
        <begin position="53"/>
        <end position="170"/>
    </location>
</feature>
<evidence type="ECO:0000256" key="1">
    <source>
        <dbReference type="PROSITE-ProRule" id="PRU00339"/>
    </source>
</evidence>
<organism evidence="3 4">
    <name type="scientific">Oceanobacillus sojae</name>
    <dbReference type="NCBI Taxonomy" id="582851"/>
    <lineage>
        <taxon>Bacteria</taxon>
        <taxon>Bacillati</taxon>
        <taxon>Bacillota</taxon>
        <taxon>Bacilli</taxon>
        <taxon>Bacillales</taxon>
        <taxon>Bacillaceae</taxon>
        <taxon>Oceanobacillus</taxon>
    </lineage>
</organism>
<dbReference type="PROSITE" id="PS50005">
    <property type="entry name" value="TPR"/>
    <property type="match status" value="1"/>
</dbReference>
<dbReference type="InterPro" id="IPR011990">
    <property type="entry name" value="TPR-like_helical_dom_sf"/>
</dbReference>
<dbReference type="STRING" id="582851.GCA_900162665_04332"/>
<accession>A0A511ZF90</accession>
<evidence type="ECO:0000313" key="4">
    <source>
        <dbReference type="Proteomes" id="UP000321558"/>
    </source>
</evidence>
<proteinExistence type="predicted"/>
<gene>
    <name evidence="3" type="ORF">OSO01_08520</name>
</gene>
<reference evidence="3 4" key="1">
    <citation type="submission" date="2019-07" db="EMBL/GenBank/DDBJ databases">
        <title>Whole genome shotgun sequence of Oceanobacillus sojae NBRC 105379.</title>
        <authorList>
            <person name="Hosoyama A."/>
            <person name="Uohara A."/>
            <person name="Ohji S."/>
            <person name="Ichikawa N."/>
        </authorList>
    </citation>
    <scope>NUCLEOTIDE SEQUENCE [LARGE SCALE GENOMIC DNA]</scope>
    <source>
        <strain evidence="3 4">NBRC 105379</strain>
    </source>
</reference>
<keyword evidence="1" id="KW-0802">TPR repeat</keyword>
<evidence type="ECO:0000259" key="2">
    <source>
        <dbReference type="Pfam" id="PF12688"/>
    </source>
</evidence>
<protein>
    <recommendedName>
        <fullName evidence="2">Tetratrico peptide repeat group 5 domain-containing protein</fullName>
    </recommendedName>
</protein>
<feature type="repeat" description="TPR" evidence="1">
    <location>
        <begin position="86"/>
        <end position="119"/>
    </location>
</feature>
<dbReference type="AlphaFoldDB" id="A0A511ZF90"/>
<keyword evidence="4" id="KW-1185">Reference proteome</keyword>
<dbReference type="SUPFAM" id="SSF48452">
    <property type="entry name" value="TPR-like"/>
    <property type="match status" value="1"/>
</dbReference>
<dbReference type="SMART" id="SM00028">
    <property type="entry name" value="TPR"/>
    <property type="match status" value="3"/>
</dbReference>
<dbReference type="InterPro" id="IPR019734">
    <property type="entry name" value="TPR_rpt"/>
</dbReference>
<name>A0A511ZF90_9BACI</name>
<sequence length="175" mass="20381">MKQVNNYFHKDDAQLNQQLQQAIELREKGDANQSRIIILKLLEQNPDHAFLNYQCAWSHDVLGEERTAVPYYEKAIQLGLEERNLEDALLGLGSTYRTLGEYEKSKSTFLKGIELFPDNKAIQVFYAMTLYNLKEHHQAMEILLKNLAETTNDTDIQKFSRAITYYADKLDTSWE</sequence>